<evidence type="ECO:0000313" key="4">
    <source>
        <dbReference type="Proteomes" id="UP001162060"/>
    </source>
</evidence>
<dbReference type="EMBL" id="CAKLBY020000229">
    <property type="protein sequence ID" value="CAK7938311.1"/>
    <property type="molecule type" value="Genomic_DNA"/>
</dbReference>
<feature type="domain" description="GAG-pre-integrase" evidence="2">
    <location>
        <begin position="126"/>
        <end position="178"/>
    </location>
</feature>
<feature type="region of interest" description="Disordered" evidence="1">
    <location>
        <begin position="1"/>
        <end position="33"/>
    </location>
</feature>
<comment type="caution">
    <text evidence="3">The sequence shown here is derived from an EMBL/GenBank/DDBJ whole genome shotgun (WGS) entry which is preliminary data.</text>
</comment>
<gene>
    <name evidence="3" type="ORF">PM001_LOCUS23461</name>
</gene>
<reference evidence="3" key="1">
    <citation type="submission" date="2024-01" db="EMBL/GenBank/DDBJ databases">
        <authorList>
            <person name="Webb A."/>
        </authorList>
    </citation>
    <scope>NUCLEOTIDE SEQUENCE</scope>
    <source>
        <strain evidence="3">Pm1</strain>
    </source>
</reference>
<dbReference type="Proteomes" id="UP001162060">
    <property type="component" value="Unassembled WGS sequence"/>
</dbReference>
<evidence type="ECO:0000256" key="1">
    <source>
        <dbReference type="SAM" id="MobiDB-lite"/>
    </source>
</evidence>
<sequence length="181" mass="19630">MQRNSTQARGRDSSFRISTKDGVRKDHQRPAATVAWSDTTPEIFAPDEGQGSISSAKSDAKLNVIGHGTLKLRVWTGHALIDARLENTLHIQDLFKKPRLLTAAAARGMAVKITRNECVAKLGGTPVCHISEDETELWHGKLGHASYVTLNAMVKGGRNKGVAMKSDVACDVCATSKQVRK</sequence>
<protein>
    <recommendedName>
        <fullName evidence="2">GAG-pre-integrase domain-containing protein</fullName>
    </recommendedName>
</protein>
<dbReference type="Pfam" id="PF13976">
    <property type="entry name" value="gag_pre-integrs"/>
    <property type="match status" value="1"/>
</dbReference>
<organism evidence="3 4">
    <name type="scientific">Peronospora matthiolae</name>
    <dbReference type="NCBI Taxonomy" id="2874970"/>
    <lineage>
        <taxon>Eukaryota</taxon>
        <taxon>Sar</taxon>
        <taxon>Stramenopiles</taxon>
        <taxon>Oomycota</taxon>
        <taxon>Peronosporomycetes</taxon>
        <taxon>Peronosporales</taxon>
        <taxon>Peronosporaceae</taxon>
        <taxon>Peronospora</taxon>
    </lineage>
</organism>
<dbReference type="AlphaFoldDB" id="A0AAV1UUW5"/>
<evidence type="ECO:0000313" key="3">
    <source>
        <dbReference type="EMBL" id="CAK7938311.1"/>
    </source>
</evidence>
<name>A0AAV1UUW5_9STRA</name>
<proteinExistence type="predicted"/>
<dbReference type="InterPro" id="IPR025724">
    <property type="entry name" value="GAG-pre-integrase_dom"/>
</dbReference>
<evidence type="ECO:0000259" key="2">
    <source>
        <dbReference type="Pfam" id="PF13976"/>
    </source>
</evidence>
<accession>A0AAV1UUW5</accession>
<feature type="compositionally biased region" description="Basic and acidic residues" evidence="1">
    <location>
        <begin position="9"/>
        <end position="29"/>
    </location>
</feature>